<reference evidence="2" key="1">
    <citation type="submission" date="2015-04" db="EMBL/GenBank/DDBJ databases">
        <title>The genome sequence of the plant pathogenic Rhizarian Plasmodiophora brassicae reveals insights in its biotrophic life cycle and the origin of chitin synthesis.</title>
        <authorList>
            <person name="Schwelm A."/>
            <person name="Fogelqvist J."/>
            <person name="Knaust A."/>
            <person name="Julke S."/>
            <person name="Lilja T."/>
            <person name="Dhandapani V."/>
            <person name="Bonilla-Rosso G."/>
            <person name="Karlsson M."/>
            <person name="Shevchenko A."/>
            <person name="Choi S.R."/>
            <person name="Kim H.G."/>
            <person name="Park J.Y."/>
            <person name="Lim Y.P."/>
            <person name="Ludwig-Muller J."/>
            <person name="Dixelius C."/>
        </authorList>
    </citation>
    <scope>NUCLEOTIDE SEQUENCE</scope>
    <source>
        <tissue evidence="2">Potato root galls</tissue>
    </source>
</reference>
<accession>A0A0H5RW68</accession>
<evidence type="ECO:0000256" key="1">
    <source>
        <dbReference type="SAM" id="MobiDB-lite"/>
    </source>
</evidence>
<dbReference type="EMBL" id="HACM01012557">
    <property type="protein sequence ID" value="CRZ12999.1"/>
    <property type="molecule type" value="Transcribed_RNA"/>
</dbReference>
<feature type="non-terminal residue" evidence="2">
    <location>
        <position position="1"/>
    </location>
</feature>
<sequence length="130" mass="14108">ADEEDDADDGRDGIWRKAASGSNGLGLGRTGDDASQLLGIMRQVNEIQTNNTKEIEEIRALIVTAVNVNPSDNDVNRQSPTARPHWTDNAVLPSPIRNPMPNPCDVSGFSVDRVARAKPPSEEMPYRLSG</sequence>
<evidence type="ECO:0000313" key="2">
    <source>
        <dbReference type="EMBL" id="CRZ12999.1"/>
    </source>
</evidence>
<protein>
    <submittedName>
        <fullName evidence="2">Uncharacterized protein</fullName>
    </submittedName>
</protein>
<feature type="region of interest" description="Disordered" evidence="1">
    <location>
        <begin position="1"/>
        <end position="31"/>
    </location>
</feature>
<organism evidence="2">
    <name type="scientific">Spongospora subterranea</name>
    <dbReference type="NCBI Taxonomy" id="70186"/>
    <lineage>
        <taxon>Eukaryota</taxon>
        <taxon>Sar</taxon>
        <taxon>Rhizaria</taxon>
        <taxon>Endomyxa</taxon>
        <taxon>Phytomyxea</taxon>
        <taxon>Plasmodiophorida</taxon>
        <taxon>Plasmodiophoridae</taxon>
        <taxon>Spongospora</taxon>
    </lineage>
</organism>
<dbReference type="AlphaFoldDB" id="A0A0H5RW68"/>
<name>A0A0H5RW68_9EUKA</name>
<proteinExistence type="predicted"/>